<evidence type="ECO:0000259" key="2">
    <source>
        <dbReference type="Pfam" id="PF02517"/>
    </source>
</evidence>
<keyword evidence="4" id="KW-1185">Reference proteome</keyword>
<keyword evidence="1" id="KW-1133">Transmembrane helix</keyword>
<dbReference type="Proteomes" id="UP000194761">
    <property type="component" value="Unassembled WGS sequence"/>
</dbReference>
<keyword evidence="1" id="KW-0812">Transmembrane</keyword>
<dbReference type="RefSeq" id="WP_086574769.1">
    <property type="nucleotide sequence ID" value="NZ_NGFP01000092.1"/>
</dbReference>
<dbReference type="GO" id="GO:0004175">
    <property type="term" value="F:endopeptidase activity"/>
    <property type="evidence" value="ECO:0007669"/>
    <property type="project" value="UniProtKB-ARBA"/>
</dbReference>
<organism evidence="3 4">
    <name type="scientific">Streptosporangium minutum</name>
    <dbReference type="NCBI Taxonomy" id="569862"/>
    <lineage>
        <taxon>Bacteria</taxon>
        <taxon>Bacillati</taxon>
        <taxon>Actinomycetota</taxon>
        <taxon>Actinomycetes</taxon>
        <taxon>Streptosporangiales</taxon>
        <taxon>Streptosporangiaceae</taxon>
        <taxon>Streptosporangium</taxon>
    </lineage>
</organism>
<evidence type="ECO:0000256" key="1">
    <source>
        <dbReference type="SAM" id="Phobius"/>
    </source>
</evidence>
<feature type="transmembrane region" description="Helical" evidence="1">
    <location>
        <begin position="204"/>
        <end position="223"/>
    </location>
</feature>
<feature type="domain" description="CAAX prenyl protease 2/Lysostaphin resistance protein A-like" evidence="2">
    <location>
        <begin position="120"/>
        <end position="217"/>
    </location>
</feature>
<feature type="transmembrane region" description="Helical" evidence="1">
    <location>
        <begin position="151"/>
        <end position="171"/>
    </location>
</feature>
<accession>A0A243RL33</accession>
<dbReference type="PANTHER" id="PTHR35797">
    <property type="entry name" value="PROTEASE-RELATED"/>
    <property type="match status" value="1"/>
</dbReference>
<keyword evidence="3" id="KW-0378">Hydrolase</keyword>
<dbReference type="AlphaFoldDB" id="A0A243RL33"/>
<dbReference type="GO" id="GO:0080120">
    <property type="term" value="P:CAAX-box protein maturation"/>
    <property type="evidence" value="ECO:0007669"/>
    <property type="project" value="UniProtKB-ARBA"/>
</dbReference>
<reference evidence="3 4" key="1">
    <citation type="submission" date="2017-05" db="EMBL/GenBank/DDBJ databases">
        <title>Biotechnological potential of actinobacteria isolated from South African environments.</title>
        <authorList>
            <person name="Le Roes-Hill M."/>
            <person name="Prins A."/>
            <person name="Durrell K.A."/>
        </authorList>
    </citation>
    <scope>NUCLEOTIDE SEQUENCE [LARGE SCALE GENOMIC DNA]</scope>
    <source>
        <strain evidence="3">M26</strain>
    </source>
</reference>
<feature type="transmembrane region" description="Helical" evidence="1">
    <location>
        <begin position="83"/>
        <end position="105"/>
    </location>
</feature>
<keyword evidence="1" id="KW-0472">Membrane</keyword>
<dbReference type="InterPro" id="IPR042150">
    <property type="entry name" value="MmRce1-like"/>
</dbReference>
<proteinExistence type="predicted"/>
<dbReference type="InterPro" id="IPR003675">
    <property type="entry name" value="Rce1/LyrA-like_dom"/>
</dbReference>
<gene>
    <name evidence="3" type="ORF">CA984_20405</name>
</gene>
<evidence type="ECO:0000313" key="3">
    <source>
        <dbReference type="EMBL" id="OUC94944.1"/>
    </source>
</evidence>
<dbReference type="GO" id="GO:0006508">
    <property type="term" value="P:proteolysis"/>
    <property type="evidence" value="ECO:0007669"/>
    <property type="project" value="UniProtKB-KW"/>
</dbReference>
<name>A0A243RL33_9ACTN</name>
<protein>
    <submittedName>
        <fullName evidence="3">CPBP family intramembrane metalloprotease</fullName>
    </submittedName>
</protein>
<feature type="transmembrane region" description="Helical" evidence="1">
    <location>
        <begin position="177"/>
        <end position="197"/>
    </location>
</feature>
<keyword evidence="3" id="KW-0482">Metalloprotease</keyword>
<comment type="caution">
    <text evidence="3">The sequence shown here is derived from an EMBL/GenBank/DDBJ whole genome shotgun (WGS) entry which is preliminary data.</text>
</comment>
<feature type="transmembrane region" description="Helical" evidence="1">
    <location>
        <begin position="229"/>
        <end position="249"/>
    </location>
</feature>
<feature type="transmembrane region" description="Helical" evidence="1">
    <location>
        <begin position="117"/>
        <end position="139"/>
    </location>
</feature>
<dbReference type="Pfam" id="PF02517">
    <property type="entry name" value="Rce1-like"/>
    <property type="match status" value="1"/>
</dbReference>
<feature type="transmembrane region" description="Helical" evidence="1">
    <location>
        <begin position="12"/>
        <end position="37"/>
    </location>
</feature>
<keyword evidence="3" id="KW-0645">Protease</keyword>
<dbReference type="EMBL" id="NGFP01000092">
    <property type="protein sequence ID" value="OUC94944.1"/>
    <property type="molecule type" value="Genomic_DNA"/>
</dbReference>
<evidence type="ECO:0000313" key="4">
    <source>
        <dbReference type="Proteomes" id="UP000194761"/>
    </source>
</evidence>
<dbReference type="GO" id="GO:0008237">
    <property type="term" value="F:metallopeptidase activity"/>
    <property type="evidence" value="ECO:0007669"/>
    <property type="project" value="UniProtKB-KW"/>
</dbReference>
<feature type="transmembrane region" description="Helical" evidence="1">
    <location>
        <begin position="43"/>
        <end position="62"/>
    </location>
</feature>
<dbReference type="PANTHER" id="PTHR35797:SF1">
    <property type="entry name" value="PROTEASE"/>
    <property type="match status" value="1"/>
</dbReference>
<sequence>MLKTETEKPFDVLAPAGVFVAVALVASGVLGAAQAVTPIPGEVIQLTQFGPALAVGAVALWWPRLARSALAGAGGRAGTLDGYGLLLLATAPLIVALCAGGYGLLTGDARFTGPETLRSPFALIVAAQLIGACAEEIGWRCLLQPLLRRRFGPLTVPIVVGLLWGLWHVPVFGRPPAYAAAFLVATVSISVVMGLALERVRSHRLLLTGGFHALINLGLLLFMDEESGAVAPMALFGASCLLAALLWAWKAPVRIHLR</sequence>